<feature type="transmembrane region" description="Helical" evidence="1">
    <location>
        <begin position="136"/>
        <end position="155"/>
    </location>
</feature>
<dbReference type="eggNOG" id="KOG0504">
    <property type="taxonomic scope" value="Eukaryota"/>
</dbReference>
<evidence type="ECO:0008006" key="4">
    <source>
        <dbReference type="Google" id="ProtNLM"/>
    </source>
</evidence>
<name>D7TU25_VITVI</name>
<evidence type="ECO:0000256" key="1">
    <source>
        <dbReference type="SAM" id="Phobius"/>
    </source>
</evidence>
<dbReference type="GO" id="GO:0016020">
    <property type="term" value="C:membrane"/>
    <property type="evidence" value="ECO:0000318"/>
    <property type="project" value="GO_Central"/>
</dbReference>
<dbReference type="HOGENOM" id="CLU_1279648_0_0_1"/>
<feature type="transmembrane region" description="Helical" evidence="1">
    <location>
        <begin position="175"/>
        <end position="198"/>
    </location>
</feature>
<sequence length="216" mass="24795">MLIACNDLGVKPIFCAARYGQTSKFEFLANKMGLERQSQEDILARRLLSTTNNEGNFVLHMVSLKRKSQASEKMQSPTLQLRDELLLFEKVKSTCKMLVRNPLNKENKTVEELFAARNEQLHQEAKEWLMRTTKNCTMFSVFIAIVAFVVAYMVLEGSYGNTVILIFYSKSFFVVFILADVFSLTLALIYVGIFFSILTSSFPLEDFKTYLFKNLI</sequence>
<keyword evidence="1" id="KW-1133">Transmembrane helix</keyword>
<keyword evidence="1" id="KW-0812">Transmembrane</keyword>
<accession>D7TU25</accession>
<keyword evidence="1" id="KW-0472">Membrane</keyword>
<dbReference type="EMBL" id="FN596248">
    <property type="protein sequence ID" value="CBI33998.3"/>
    <property type="molecule type" value="Genomic_DNA"/>
</dbReference>
<evidence type="ECO:0000313" key="3">
    <source>
        <dbReference type="Proteomes" id="UP000009183"/>
    </source>
</evidence>
<dbReference type="InParanoid" id="D7TU25"/>
<dbReference type="PANTHER" id="PTHR24177:SF314">
    <property type="entry name" value="PROTEIN ACCELERATED CELL DEATH 6-LIKE ISOFORM X1"/>
    <property type="match status" value="1"/>
</dbReference>
<organism evidence="2 3">
    <name type="scientific">Vitis vinifera</name>
    <name type="common">Grape</name>
    <dbReference type="NCBI Taxonomy" id="29760"/>
    <lineage>
        <taxon>Eukaryota</taxon>
        <taxon>Viridiplantae</taxon>
        <taxon>Streptophyta</taxon>
        <taxon>Embryophyta</taxon>
        <taxon>Tracheophyta</taxon>
        <taxon>Spermatophyta</taxon>
        <taxon>Magnoliopsida</taxon>
        <taxon>eudicotyledons</taxon>
        <taxon>Gunneridae</taxon>
        <taxon>Pentapetalae</taxon>
        <taxon>rosids</taxon>
        <taxon>Vitales</taxon>
        <taxon>Vitaceae</taxon>
        <taxon>Viteae</taxon>
        <taxon>Vitis</taxon>
    </lineage>
</organism>
<protein>
    <recommendedName>
        <fullName evidence="4">PGG domain-containing protein</fullName>
    </recommendedName>
</protein>
<dbReference type="PANTHER" id="PTHR24177">
    <property type="entry name" value="CASKIN"/>
    <property type="match status" value="1"/>
</dbReference>
<gene>
    <name evidence="2" type="ordered locus">VIT_03s0017g00110</name>
</gene>
<evidence type="ECO:0000313" key="2">
    <source>
        <dbReference type="EMBL" id="CBI33998.3"/>
    </source>
</evidence>
<reference evidence="3" key="1">
    <citation type="journal article" date="2007" name="Nature">
        <title>The grapevine genome sequence suggests ancestral hexaploidization in major angiosperm phyla.</title>
        <authorList>
            <consortium name="The French-Italian Public Consortium for Grapevine Genome Characterization."/>
            <person name="Jaillon O."/>
            <person name="Aury J.-M."/>
            <person name="Noel B."/>
            <person name="Policriti A."/>
            <person name="Clepet C."/>
            <person name="Casagrande A."/>
            <person name="Choisne N."/>
            <person name="Aubourg S."/>
            <person name="Vitulo N."/>
            <person name="Jubin C."/>
            <person name="Vezzi A."/>
            <person name="Legeai F."/>
            <person name="Hugueney P."/>
            <person name="Dasilva C."/>
            <person name="Horner D."/>
            <person name="Mica E."/>
            <person name="Jublot D."/>
            <person name="Poulain J."/>
            <person name="Bruyere C."/>
            <person name="Billault A."/>
            <person name="Segurens B."/>
            <person name="Gouyvenoux M."/>
            <person name="Ugarte E."/>
            <person name="Cattonaro F."/>
            <person name="Anthouard V."/>
            <person name="Vico V."/>
            <person name="Del Fabbro C."/>
            <person name="Alaux M."/>
            <person name="Di Gaspero G."/>
            <person name="Dumas V."/>
            <person name="Felice N."/>
            <person name="Paillard S."/>
            <person name="Juman I."/>
            <person name="Moroldo M."/>
            <person name="Scalabrin S."/>
            <person name="Canaguier A."/>
            <person name="Le Clainche I."/>
            <person name="Malacrida G."/>
            <person name="Durand E."/>
            <person name="Pesole G."/>
            <person name="Laucou V."/>
            <person name="Chatelet P."/>
            <person name="Merdinoglu D."/>
            <person name="Delledonne M."/>
            <person name="Pezzotti M."/>
            <person name="Lecharny A."/>
            <person name="Scarpelli C."/>
            <person name="Artiguenave F."/>
            <person name="Pe M.E."/>
            <person name="Valle G."/>
            <person name="Morgante M."/>
            <person name="Caboche M."/>
            <person name="Adam-Blondon A.-F."/>
            <person name="Weissenbach J."/>
            <person name="Quetier F."/>
            <person name="Wincker P."/>
        </authorList>
    </citation>
    <scope>NUCLEOTIDE SEQUENCE [LARGE SCALE GENOMIC DNA]</scope>
    <source>
        <strain evidence="3">cv. Pinot noir / PN40024</strain>
    </source>
</reference>
<dbReference type="AlphaFoldDB" id="D7TU25"/>
<proteinExistence type="predicted"/>
<dbReference type="Proteomes" id="UP000009183">
    <property type="component" value="Chromosome 3"/>
</dbReference>
<dbReference type="PaxDb" id="29760-VIT_03s0017g00110.t01"/>
<keyword evidence="3" id="KW-1185">Reference proteome</keyword>